<dbReference type="SUPFAM" id="SSF53850">
    <property type="entry name" value="Periplasmic binding protein-like II"/>
    <property type="match status" value="1"/>
</dbReference>
<dbReference type="Proteomes" id="UP000564806">
    <property type="component" value="Unassembled WGS sequence"/>
</dbReference>
<organism evidence="3 4">
    <name type="scientific">Paenibacillus agri</name>
    <dbReference type="NCBI Taxonomy" id="2744309"/>
    <lineage>
        <taxon>Bacteria</taxon>
        <taxon>Bacillati</taxon>
        <taxon>Bacillota</taxon>
        <taxon>Bacilli</taxon>
        <taxon>Bacillales</taxon>
        <taxon>Paenibacillaceae</taxon>
        <taxon>Paenibacillus</taxon>
    </lineage>
</organism>
<feature type="transmembrane region" description="Helical" evidence="1">
    <location>
        <begin position="12"/>
        <end position="29"/>
    </location>
</feature>
<dbReference type="InterPro" id="IPR022627">
    <property type="entry name" value="DUF3502"/>
</dbReference>
<evidence type="ECO:0000256" key="1">
    <source>
        <dbReference type="SAM" id="Phobius"/>
    </source>
</evidence>
<keyword evidence="1" id="KW-0812">Transmembrane</keyword>
<evidence type="ECO:0000313" key="4">
    <source>
        <dbReference type="Proteomes" id="UP000564806"/>
    </source>
</evidence>
<keyword evidence="4" id="KW-1185">Reference proteome</keyword>
<feature type="domain" description="DUF3502" evidence="2">
    <location>
        <begin position="464"/>
        <end position="508"/>
    </location>
</feature>
<reference evidence="3" key="1">
    <citation type="submission" date="2020-06" db="EMBL/GenBank/DDBJ databases">
        <title>Paenibacillus sp. nov., isolated from soil.</title>
        <authorList>
            <person name="Seo Y.L."/>
        </authorList>
    </citation>
    <scope>NUCLEOTIDE SEQUENCE [LARGE SCALE GENOMIC DNA]</scope>
    <source>
        <strain evidence="3">JW14</strain>
    </source>
</reference>
<evidence type="ECO:0000313" key="3">
    <source>
        <dbReference type="EMBL" id="NUU63221.1"/>
    </source>
</evidence>
<keyword evidence="1" id="KW-1133">Transmembrane helix</keyword>
<comment type="caution">
    <text evidence="3">The sequence shown here is derived from an EMBL/GenBank/DDBJ whole genome shotgun (WGS) entry which is preliminary data.</text>
</comment>
<dbReference type="PANTHER" id="PTHR43649">
    <property type="entry name" value="ARABINOSE-BINDING PROTEIN-RELATED"/>
    <property type="match status" value="1"/>
</dbReference>
<accession>A0A850EZF7</accession>
<gene>
    <name evidence="3" type="ORF">HPT30_22975</name>
</gene>
<dbReference type="Pfam" id="PF13416">
    <property type="entry name" value="SBP_bac_8"/>
    <property type="match status" value="1"/>
</dbReference>
<dbReference type="AlphaFoldDB" id="A0A850EZF7"/>
<dbReference type="EMBL" id="JABWCS010000218">
    <property type="protein sequence ID" value="NUU63221.1"/>
    <property type="molecule type" value="Genomic_DNA"/>
</dbReference>
<protein>
    <submittedName>
        <fullName evidence="3">Extracellular solute-binding protein</fullName>
    </submittedName>
</protein>
<dbReference type="Pfam" id="PF12010">
    <property type="entry name" value="DUF3502"/>
    <property type="match status" value="1"/>
</dbReference>
<dbReference type="PANTHER" id="PTHR43649:SF17">
    <property type="entry name" value="ABC TRANSPORTER SOLUTE BINDING PROTEIN-SUGAR TRANSPORT"/>
    <property type="match status" value="1"/>
</dbReference>
<proteinExistence type="predicted"/>
<dbReference type="RefSeq" id="WP_175373643.1">
    <property type="nucleotide sequence ID" value="NZ_JABWCS010000218.1"/>
</dbReference>
<name>A0A850EZF7_9BACL</name>
<dbReference type="InterPro" id="IPR050490">
    <property type="entry name" value="Bact_solute-bd_prot1"/>
</dbReference>
<dbReference type="Gene3D" id="3.40.190.10">
    <property type="entry name" value="Periplasmic binding protein-like II"/>
    <property type="match status" value="2"/>
</dbReference>
<evidence type="ECO:0000259" key="2">
    <source>
        <dbReference type="Pfam" id="PF12010"/>
    </source>
</evidence>
<keyword evidence="1" id="KW-0472">Membrane</keyword>
<sequence length="512" mass="58715">MPSIHPWKVRILALVCVTMIVIPAGYFFSKTSSPGRVDSEEWMQDAKPEVTLKMYFGGEKKAATDEVWREVSQYVKSKGLNVNFSVNFIPWTDYSSKLLVMAAAGDRWDMNFDSDTSFRQMAARGSYLPLNTLLPEYAPHLNERYKSDGTLLSTTLDGEILGLPWAIKMNQRPYAVWRADLAELAGIAPPMNSIQTVEEVDTLLHQLKEAYPDRKLSLVTALPFYMVREEWLDLEFHGLGCYIGDPEMKVRAIEQQPFYLEAALMSKRWNQAGILNPDSILGLEDSANHWRSGKLLFTITSHEWAYAADPGFIDSAYRQQVSLLYPEKRQVNRRPTSNVIAINRNSEHPDLALRFLDLLETDRALFDLVIYGMEGKTYKLEGDTVRYPDNLNFSTSNYMDWGGQWGFWKPQFLRPTETYPGDFWNKEATFAELPQNVDSPLGGLMLSDYKIGKALERRDELYEDLGKAIEYGMEGNISDAIAKYRQRQMDNGLETIIAEVQRQVDQYLLFNR</sequence>
<dbReference type="InterPro" id="IPR006059">
    <property type="entry name" value="SBP"/>
</dbReference>